<keyword evidence="9" id="KW-0238">DNA-binding</keyword>
<dbReference type="NCBIfam" id="TIGR00663">
    <property type="entry name" value="dnan"/>
    <property type="match status" value="1"/>
</dbReference>
<evidence type="ECO:0000256" key="1">
    <source>
        <dbReference type="ARBA" id="ARBA00004496"/>
    </source>
</evidence>
<dbReference type="OrthoDB" id="8421503at2"/>
<comment type="caution">
    <text evidence="14">The sequence shown here is derived from an EMBL/GenBank/DDBJ whole genome shotgun (WGS) entry which is preliminary data.</text>
</comment>
<dbReference type="InterPro" id="IPR001001">
    <property type="entry name" value="DNA_polIII_beta"/>
</dbReference>
<dbReference type="PIRSF" id="PIRSF000804">
    <property type="entry name" value="DNA_pol_III_b"/>
    <property type="match status" value="1"/>
</dbReference>
<dbReference type="InterPro" id="IPR022634">
    <property type="entry name" value="DNA_polIII_beta_N"/>
</dbReference>
<evidence type="ECO:0000256" key="10">
    <source>
        <dbReference type="PIRNR" id="PIRNR000804"/>
    </source>
</evidence>
<dbReference type="GO" id="GO:0003887">
    <property type="term" value="F:DNA-directed DNA polymerase activity"/>
    <property type="evidence" value="ECO:0007669"/>
    <property type="project" value="UniProtKB-UniRule"/>
</dbReference>
<name>A0A4U1D8H0_9BACI</name>
<proteinExistence type="inferred from homology"/>
<evidence type="ECO:0000259" key="12">
    <source>
        <dbReference type="Pfam" id="PF02767"/>
    </source>
</evidence>
<dbReference type="PANTHER" id="PTHR30478:SF0">
    <property type="entry name" value="BETA SLIDING CLAMP"/>
    <property type="match status" value="1"/>
</dbReference>
<keyword evidence="7 10" id="KW-0235">DNA replication</keyword>
<protein>
    <recommendedName>
        <fullName evidence="3 10">Beta sliding clamp</fullName>
    </recommendedName>
</protein>
<accession>A0A4U1D8H0</accession>
<evidence type="ECO:0000256" key="6">
    <source>
        <dbReference type="ARBA" id="ARBA00022695"/>
    </source>
</evidence>
<dbReference type="Pfam" id="PF02767">
    <property type="entry name" value="DNA_pol3_beta_2"/>
    <property type="match status" value="1"/>
</dbReference>
<dbReference type="CDD" id="cd00140">
    <property type="entry name" value="beta_clamp"/>
    <property type="match status" value="1"/>
</dbReference>
<evidence type="ECO:0000256" key="4">
    <source>
        <dbReference type="ARBA" id="ARBA00022490"/>
    </source>
</evidence>
<gene>
    <name evidence="14" type="primary">dnaN</name>
    <name evidence="14" type="ORF">FA727_04700</name>
</gene>
<dbReference type="GO" id="GO:0009360">
    <property type="term" value="C:DNA polymerase III complex"/>
    <property type="evidence" value="ECO:0007669"/>
    <property type="project" value="InterPro"/>
</dbReference>
<comment type="similarity">
    <text evidence="2 10">Belongs to the beta sliding clamp family.</text>
</comment>
<dbReference type="GO" id="GO:0006271">
    <property type="term" value="P:DNA strand elongation involved in DNA replication"/>
    <property type="evidence" value="ECO:0007669"/>
    <property type="project" value="TreeGrafter"/>
</dbReference>
<dbReference type="Pfam" id="PF02768">
    <property type="entry name" value="DNA_pol3_beta_3"/>
    <property type="match status" value="1"/>
</dbReference>
<dbReference type="PANTHER" id="PTHR30478">
    <property type="entry name" value="DNA POLYMERASE III SUBUNIT BETA"/>
    <property type="match status" value="1"/>
</dbReference>
<dbReference type="InterPro" id="IPR022635">
    <property type="entry name" value="DNA_polIII_beta_C"/>
</dbReference>
<evidence type="ECO:0000256" key="5">
    <source>
        <dbReference type="ARBA" id="ARBA00022679"/>
    </source>
</evidence>
<evidence type="ECO:0000256" key="2">
    <source>
        <dbReference type="ARBA" id="ARBA00010752"/>
    </source>
</evidence>
<evidence type="ECO:0000313" key="15">
    <source>
        <dbReference type="Proteomes" id="UP000307756"/>
    </source>
</evidence>
<sequence length="376" mass="42149">MEFWVNRDCFYKAISDVSRAVSAKTSIPILTGIQIIATEEKLTLVGSNSDIFIESNIPMTINNEKILDIFEPGSVIISAKYLIEIVKKLPNDVHVKMNGRQLVTIKSDDIITTLNGFQADDYPKLPRIDEDASVRLSNTELKELINQTTFAVSKNENKPVLTGVYLSFQEKQLTLAATNSHRLAIRKLFIEAYLDGACIVPGTSLNELSKLMQDESGHIHIYITESYITFKSVNMTLYSRLIEGNYPNVLGLLPKDAKTVITIKTSQLLKGIDRASLFAYEGKNNRINIEIEDGSKMRISSNSSEVGKIEELQNIKEINGQRDLNIAFDGRFLMDALKAIKEEEIQLSFGGSMRPVLIEPIGNPNYLHLISPVRTY</sequence>
<dbReference type="EMBL" id="SWBM01000001">
    <property type="protein sequence ID" value="TKC18859.1"/>
    <property type="molecule type" value="Genomic_DNA"/>
</dbReference>
<evidence type="ECO:0000313" key="14">
    <source>
        <dbReference type="EMBL" id="TKC18859.1"/>
    </source>
</evidence>
<dbReference type="SUPFAM" id="SSF55979">
    <property type="entry name" value="DNA clamp"/>
    <property type="match status" value="3"/>
</dbReference>
<evidence type="ECO:0000256" key="7">
    <source>
        <dbReference type="ARBA" id="ARBA00022705"/>
    </source>
</evidence>
<evidence type="ECO:0000256" key="9">
    <source>
        <dbReference type="ARBA" id="ARBA00023125"/>
    </source>
</evidence>
<keyword evidence="4 10" id="KW-0963">Cytoplasm</keyword>
<feature type="domain" description="DNA polymerase III beta sliding clamp N-terminal" evidence="11">
    <location>
        <begin position="1"/>
        <end position="126"/>
    </location>
</feature>
<dbReference type="InterPro" id="IPR022637">
    <property type="entry name" value="DNA_polIII_beta_cen"/>
</dbReference>
<feature type="domain" description="DNA polymerase III beta sliding clamp central" evidence="12">
    <location>
        <begin position="136"/>
        <end position="248"/>
    </location>
</feature>
<evidence type="ECO:0000259" key="13">
    <source>
        <dbReference type="Pfam" id="PF02768"/>
    </source>
</evidence>
<keyword evidence="5 10" id="KW-0808">Transferase</keyword>
<dbReference type="Proteomes" id="UP000307756">
    <property type="component" value="Unassembled WGS sequence"/>
</dbReference>
<keyword evidence="8 10" id="KW-0239">DNA-directed DNA polymerase</keyword>
<evidence type="ECO:0000256" key="3">
    <source>
        <dbReference type="ARBA" id="ARBA00021035"/>
    </source>
</evidence>
<dbReference type="GO" id="GO:0005737">
    <property type="term" value="C:cytoplasm"/>
    <property type="evidence" value="ECO:0007669"/>
    <property type="project" value="UniProtKB-SubCell"/>
</dbReference>
<evidence type="ECO:0000259" key="11">
    <source>
        <dbReference type="Pfam" id="PF00712"/>
    </source>
</evidence>
<dbReference type="AlphaFoldDB" id="A0A4U1D8H0"/>
<comment type="subunit">
    <text evidence="10">Forms a ring-shaped head-to-tail homodimer around DNA.</text>
</comment>
<dbReference type="GO" id="GO:0008408">
    <property type="term" value="F:3'-5' exonuclease activity"/>
    <property type="evidence" value="ECO:0007669"/>
    <property type="project" value="InterPro"/>
</dbReference>
<comment type="function">
    <text evidence="10">Confers DNA tethering and processivity to DNA polymerases and other proteins. Acts as a clamp, forming a ring around DNA (a reaction catalyzed by the clamp-loading complex) which diffuses in an ATP-independent manner freely and bidirectionally along dsDNA. Initially characterized for its ability to contact the catalytic subunit of DNA polymerase III (Pol III), a complex, multichain enzyme responsible for most of the replicative synthesis in bacteria; Pol III exhibits 3'-5' exonuclease proofreading activity. The beta chain is required for initiation of replication as well as for processivity of DNA replication.</text>
</comment>
<dbReference type="Gene3D" id="3.10.150.10">
    <property type="entry name" value="DNA Polymerase III, subunit A, domain 2"/>
    <property type="match status" value="1"/>
</dbReference>
<dbReference type="RefSeq" id="WP_136829552.1">
    <property type="nucleotide sequence ID" value="NZ_SWBM01000001.1"/>
</dbReference>
<keyword evidence="15" id="KW-1185">Reference proteome</keyword>
<organism evidence="14 15">
    <name type="scientific">Robertmurraya kyonggiensis</name>
    <dbReference type="NCBI Taxonomy" id="1037680"/>
    <lineage>
        <taxon>Bacteria</taxon>
        <taxon>Bacillati</taxon>
        <taxon>Bacillota</taxon>
        <taxon>Bacilli</taxon>
        <taxon>Bacillales</taxon>
        <taxon>Bacillaceae</taxon>
        <taxon>Robertmurraya</taxon>
    </lineage>
</organism>
<evidence type="ECO:0000256" key="8">
    <source>
        <dbReference type="ARBA" id="ARBA00022932"/>
    </source>
</evidence>
<comment type="subcellular location">
    <subcellularLocation>
        <location evidence="1 10">Cytoplasm</location>
    </subcellularLocation>
</comment>
<dbReference type="Gene3D" id="3.70.10.10">
    <property type="match status" value="1"/>
</dbReference>
<dbReference type="GO" id="GO:0003677">
    <property type="term" value="F:DNA binding"/>
    <property type="evidence" value="ECO:0007669"/>
    <property type="project" value="UniProtKB-UniRule"/>
</dbReference>
<reference evidence="14 15" key="1">
    <citation type="journal article" date="2011" name="J. Microbiol.">
        <title>Bacillus kyonggiensis sp. nov., isolated from soil of a lettuce field.</title>
        <authorList>
            <person name="Dong K."/>
            <person name="Lee S."/>
        </authorList>
    </citation>
    <scope>NUCLEOTIDE SEQUENCE [LARGE SCALE GENOMIC DNA]</scope>
    <source>
        <strain evidence="14 15">NB22</strain>
    </source>
</reference>
<dbReference type="Pfam" id="PF00712">
    <property type="entry name" value="DNA_pol3_beta"/>
    <property type="match status" value="1"/>
</dbReference>
<keyword evidence="6 10" id="KW-0548">Nucleotidyltransferase</keyword>
<dbReference type="InterPro" id="IPR046938">
    <property type="entry name" value="DNA_clamp_sf"/>
</dbReference>
<feature type="domain" description="DNA polymerase III beta sliding clamp C-terminal" evidence="13">
    <location>
        <begin position="252"/>
        <end position="374"/>
    </location>
</feature>
<dbReference type="SMART" id="SM00480">
    <property type="entry name" value="POL3Bc"/>
    <property type="match status" value="1"/>
</dbReference>